<feature type="signal peptide" evidence="1">
    <location>
        <begin position="1"/>
        <end position="25"/>
    </location>
</feature>
<evidence type="ECO:0000313" key="3">
    <source>
        <dbReference type="Proteomes" id="UP001248709"/>
    </source>
</evidence>
<protein>
    <recommendedName>
        <fullName evidence="4">Copper amine oxidase-like N-terminal domain-containing protein</fullName>
    </recommendedName>
</protein>
<comment type="caution">
    <text evidence="2">The sequence shown here is derived from an EMBL/GenBank/DDBJ whole genome shotgun (WGS) entry which is preliminary data.</text>
</comment>
<proteinExistence type="predicted"/>
<dbReference type="RefSeq" id="WP_025697622.1">
    <property type="nucleotide sequence ID" value="NZ_JAUSUY010000008.1"/>
</dbReference>
<accession>A0ABU3H7S7</accession>
<keyword evidence="1" id="KW-0732">Signal</keyword>
<dbReference type="EMBL" id="JAUSUY010000008">
    <property type="protein sequence ID" value="MDT3426881.1"/>
    <property type="molecule type" value="Genomic_DNA"/>
</dbReference>
<evidence type="ECO:0000256" key="1">
    <source>
        <dbReference type="SAM" id="SignalP"/>
    </source>
</evidence>
<reference evidence="2 3" key="1">
    <citation type="submission" date="2023-07" db="EMBL/GenBank/DDBJ databases">
        <title>Genomic Encyclopedia of Type Strains, Phase IV (KMG-IV): sequencing the most valuable type-strain genomes for metagenomic binning, comparative biology and taxonomic classification.</title>
        <authorList>
            <person name="Goeker M."/>
        </authorList>
    </citation>
    <scope>NUCLEOTIDE SEQUENCE [LARGE SCALE GENOMIC DNA]</scope>
    <source>
        <strain evidence="2 3">T98</strain>
    </source>
</reference>
<dbReference type="SUPFAM" id="SSF69304">
    <property type="entry name" value="Tricorn protease N-terminal domain"/>
    <property type="match status" value="1"/>
</dbReference>
<evidence type="ECO:0000313" key="2">
    <source>
        <dbReference type="EMBL" id="MDT3426881.1"/>
    </source>
</evidence>
<keyword evidence="3" id="KW-1185">Reference proteome</keyword>
<evidence type="ECO:0008006" key="4">
    <source>
        <dbReference type="Google" id="ProtNLM"/>
    </source>
</evidence>
<organism evidence="2 3">
    <name type="scientific">Paenibacillus forsythiae</name>
    <dbReference type="NCBI Taxonomy" id="365616"/>
    <lineage>
        <taxon>Bacteria</taxon>
        <taxon>Bacillati</taxon>
        <taxon>Bacillota</taxon>
        <taxon>Bacilli</taxon>
        <taxon>Bacillales</taxon>
        <taxon>Paenibacillaceae</taxon>
        <taxon>Paenibacillus</taxon>
    </lineage>
</organism>
<gene>
    <name evidence="2" type="ORF">J2Z22_002415</name>
</gene>
<feature type="chain" id="PRO_5046550746" description="Copper amine oxidase-like N-terminal domain-containing protein" evidence="1">
    <location>
        <begin position="26"/>
        <end position="390"/>
    </location>
</feature>
<name>A0ABU3H7S7_9BACL</name>
<sequence length="390" mass="43882">MKFSSQAIRRTLLGAAVLLALSVQGLPSVKAQSEINVYDSAVDASKGMELYSTSYTVDGKFENAVVYKQQDGTYAKWQEPFRSFHTEADGSVIVYGYDPEATYVYDPDRQAIVQKNVYMLSPDGKWGFLWRFRYNFQALSAPYGAYYSRLIDYYLKNMETGEVSLYKSSERSFSLWWYDQHTLLESGYDNKAKQNMITAYNPDTNKRTTLLAGKLYNFNPSNFKLLYAENEPLRIERVYDLKTGSSHILNDEAERDALYPPAPARTKPSLPAGINPAELPVVPVPLIEEYEYTAEINGLSIPLSTVFQANGKRWIPVGPLTKALGWKAELLKQPGSSNKAPGYQYTISKEAAKLTLTPSNSFSTGNRLFMTDDQLKSLGYGPIKLVPHTN</sequence>
<dbReference type="Proteomes" id="UP001248709">
    <property type="component" value="Unassembled WGS sequence"/>
</dbReference>